<evidence type="ECO:0000313" key="5">
    <source>
        <dbReference type="Proteomes" id="UP000646738"/>
    </source>
</evidence>
<protein>
    <submittedName>
        <fullName evidence="4">Uncharacterized protein</fullName>
    </submittedName>
</protein>
<dbReference type="EMBL" id="BNEA01000013">
    <property type="protein sequence ID" value="GHI52897.1"/>
    <property type="molecule type" value="Genomic_DNA"/>
</dbReference>
<evidence type="ECO:0000256" key="1">
    <source>
        <dbReference type="ARBA" id="ARBA00022450"/>
    </source>
</evidence>
<dbReference type="InterPro" id="IPR001227">
    <property type="entry name" value="Ac_transferase_dom_sf"/>
</dbReference>
<dbReference type="PANTHER" id="PTHR43775:SF37">
    <property type="entry name" value="SI:DKEY-61P9.11"/>
    <property type="match status" value="1"/>
</dbReference>
<keyword evidence="2" id="KW-0597">Phosphoprotein</keyword>
<keyword evidence="1" id="KW-0596">Phosphopantetheine</keyword>
<reference evidence="5" key="1">
    <citation type="submission" date="2023-07" db="EMBL/GenBank/DDBJ databases">
        <title>Whole genome shotgun sequence of Streptomyces achromogenes subsp. rubradiris NBRC 14000.</title>
        <authorList>
            <person name="Komaki H."/>
            <person name="Tamura T."/>
        </authorList>
    </citation>
    <scope>NUCLEOTIDE SEQUENCE [LARGE SCALE GENOMIC DNA]</scope>
    <source>
        <strain evidence="5">NBRC 14000</strain>
    </source>
</reference>
<dbReference type="PANTHER" id="PTHR43775">
    <property type="entry name" value="FATTY ACID SYNTHASE"/>
    <property type="match status" value="1"/>
</dbReference>
<dbReference type="InterPro" id="IPR016035">
    <property type="entry name" value="Acyl_Trfase/lysoPLipase"/>
</dbReference>
<name>A0ABQ3RAL4_STRRR</name>
<evidence type="ECO:0000256" key="2">
    <source>
        <dbReference type="ARBA" id="ARBA00022553"/>
    </source>
</evidence>
<evidence type="ECO:0000256" key="3">
    <source>
        <dbReference type="SAM" id="MobiDB-lite"/>
    </source>
</evidence>
<sequence length="99" mass="10005">MADALVRGRATLPERAVVLAGSRDEALTGLAALARGEVTPNLTTGSVTGSGAPGRLVLVFPGQGAQWAGMGRTLLEVPRSSGHGSTSARGHCDPGWTGR</sequence>
<organism evidence="4 5">
    <name type="scientific">Streptomyces rubradiris</name>
    <name type="common">Streptomyces achromogenes subsp. rubradiris</name>
    <dbReference type="NCBI Taxonomy" id="285531"/>
    <lineage>
        <taxon>Bacteria</taxon>
        <taxon>Bacillati</taxon>
        <taxon>Actinomycetota</taxon>
        <taxon>Actinomycetes</taxon>
        <taxon>Kitasatosporales</taxon>
        <taxon>Streptomycetaceae</taxon>
        <taxon>Streptomyces</taxon>
    </lineage>
</organism>
<feature type="region of interest" description="Disordered" evidence="3">
    <location>
        <begin position="78"/>
        <end position="99"/>
    </location>
</feature>
<comment type="caution">
    <text evidence="4">The sequence shown here is derived from an EMBL/GenBank/DDBJ whole genome shotgun (WGS) entry which is preliminary data.</text>
</comment>
<dbReference type="SUPFAM" id="SSF52151">
    <property type="entry name" value="FabD/lysophospholipase-like"/>
    <property type="match status" value="1"/>
</dbReference>
<keyword evidence="5" id="KW-1185">Reference proteome</keyword>
<dbReference type="InterPro" id="IPR050091">
    <property type="entry name" value="PKS_NRPS_Biosynth_Enz"/>
</dbReference>
<evidence type="ECO:0000313" key="4">
    <source>
        <dbReference type="EMBL" id="GHI52897.1"/>
    </source>
</evidence>
<proteinExistence type="predicted"/>
<dbReference type="Proteomes" id="UP000646738">
    <property type="component" value="Unassembled WGS sequence"/>
</dbReference>
<dbReference type="Gene3D" id="3.40.366.10">
    <property type="entry name" value="Malonyl-Coenzyme A Acyl Carrier Protein, domain 2"/>
    <property type="match status" value="1"/>
</dbReference>
<gene>
    <name evidence="4" type="ORF">Srubr_27430</name>
</gene>
<accession>A0ABQ3RAL4</accession>